<sequence length="210" mass="23130">MISYKAADIQQWERFYRANFINSLTGFKSISLIGTANTSGNTNLGLFSSIVHMGSDPALVGFINRPLKAAPHTIDNIKATGVYTINHVHESFLEPAHQASAKYPESVSEFDETGLTPEYIDHFTAPFVKESAIKYALTMQEIIPITLNDTFLVIGKIDFVQLEAGVLRPDGFLDIDKAGSLCSNGADAYYNTAFIARYKYAKPGILPEKI</sequence>
<reference evidence="6" key="1">
    <citation type="submission" date="2020-11" db="EMBL/GenBank/DDBJ databases">
        <title>Bacterial whole genome sequence for Panacibacter sp. DH6.</title>
        <authorList>
            <person name="Le V."/>
            <person name="Ko S."/>
            <person name="Ahn C.-Y."/>
            <person name="Oh H.-M."/>
        </authorList>
    </citation>
    <scope>NUCLEOTIDE SEQUENCE</scope>
    <source>
        <strain evidence="6">DH6</strain>
    </source>
</reference>
<name>A0A931E1D0_9BACT</name>
<evidence type="ECO:0000313" key="7">
    <source>
        <dbReference type="Proteomes" id="UP000628448"/>
    </source>
</evidence>
<evidence type="ECO:0000256" key="1">
    <source>
        <dbReference type="ARBA" id="ARBA00001917"/>
    </source>
</evidence>
<evidence type="ECO:0000313" key="6">
    <source>
        <dbReference type="EMBL" id="MBG9376822.1"/>
    </source>
</evidence>
<organism evidence="6 7">
    <name type="scientific">Panacibacter microcysteis</name>
    <dbReference type="NCBI Taxonomy" id="2793269"/>
    <lineage>
        <taxon>Bacteria</taxon>
        <taxon>Pseudomonadati</taxon>
        <taxon>Bacteroidota</taxon>
        <taxon>Chitinophagia</taxon>
        <taxon>Chitinophagales</taxon>
        <taxon>Chitinophagaceae</taxon>
        <taxon>Panacibacter</taxon>
    </lineage>
</organism>
<dbReference type="Pfam" id="PF01613">
    <property type="entry name" value="Flavin_Reduct"/>
    <property type="match status" value="1"/>
</dbReference>
<protein>
    <submittedName>
        <fullName evidence="6">Flavin reductase</fullName>
    </submittedName>
</protein>
<keyword evidence="7" id="KW-1185">Reference proteome</keyword>
<feature type="domain" description="Flavin reductase like" evidence="5">
    <location>
        <begin position="31"/>
        <end position="166"/>
    </location>
</feature>
<dbReference type="SUPFAM" id="SSF50475">
    <property type="entry name" value="FMN-binding split barrel"/>
    <property type="match status" value="1"/>
</dbReference>
<dbReference type="Gene3D" id="2.30.110.10">
    <property type="entry name" value="Electron Transport, Fmn-binding Protein, Chain A"/>
    <property type="match status" value="1"/>
</dbReference>
<dbReference type="Proteomes" id="UP000628448">
    <property type="component" value="Unassembled WGS sequence"/>
</dbReference>
<evidence type="ECO:0000256" key="3">
    <source>
        <dbReference type="ARBA" id="ARBA00022643"/>
    </source>
</evidence>
<dbReference type="GO" id="GO:0010181">
    <property type="term" value="F:FMN binding"/>
    <property type="evidence" value="ECO:0007669"/>
    <property type="project" value="InterPro"/>
</dbReference>
<accession>A0A931E1D0</accession>
<dbReference type="EMBL" id="JADWYR010000001">
    <property type="protein sequence ID" value="MBG9376822.1"/>
    <property type="molecule type" value="Genomic_DNA"/>
</dbReference>
<keyword evidence="2" id="KW-0285">Flavoprotein</keyword>
<gene>
    <name evidence="6" type="ORF">I5907_11280</name>
</gene>
<evidence type="ECO:0000256" key="4">
    <source>
        <dbReference type="ARBA" id="ARBA00038054"/>
    </source>
</evidence>
<dbReference type="AlphaFoldDB" id="A0A931E1D0"/>
<evidence type="ECO:0000259" key="5">
    <source>
        <dbReference type="Pfam" id="PF01613"/>
    </source>
</evidence>
<dbReference type="InterPro" id="IPR002563">
    <property type="entry name" value="Flavin_Rdtase-like_dom"/>
</dbReference>
<proteinExistence type="inferred from homology"/>
<dbReference type="InterPro" id="IPR012349">
    <property type="entry name" value="Split_barrel_FMN-bd"/>
</dbReference>
<dbReference type="PANTHER" id="PTHR33798:SF5">
    <property type="entry name" value="FLAVIN REDUCTASE LIKE DOMAIN-CONTAINING PROTEIN"/>
    <property type="match status" value="1"/>
</dbReference>
<dbReference type="PANTHER" id="PTHR33798">
    <property type="entry name" value="FLAVOPROTEIN OXYGENASE"/>
    <property type="match status" value="1"/>
</dbReference>
<comment type="cofactor">
    <cofactor evidence="1">
        <name>FMN</name>
        <dbReference type="ChEBI" id="CHEBI:58210"/>
    </cofactor>
</comment>
<dbReference type="GO" id="GO:0016646">
    <property type="term" value="F:oxidoreductase activity, acting on the CH-NH group of donors, NAD or NADP as acceptor"/>
    <property type="evidence" value="ECO:0007669"/>
    <property type="project" value="UniProtKB-ARBA"/>
</dbReference>
<comment type="caution">
    <text evidence="6">The sequence shown here is derived from an EMBL/GenBank/DDBJ whole genome shotgun (WGS) entry which is preliminary data.</text>
</comment>
<dbReference type="RefSeq" id="WP_196990815.1">
    <property type="nucleotide sequence ID" value="NZ_JADWYR010000001.1"/>
</dbReference>
<evidence type="ECO:0000256" key="2">
    <source>
        <dbReference type="ARBA" id="ARBA00022630"/>
    </source>
</evidence>
<keyword evidence="3" id="KW-0288">FMN</keyword>
<comment type="similarity">
    <text evidence="4">Belongs to the flavoredoxin family.</text>
</comment>